<evidence type="ECO:0000313" key="2">
    <source>
        <dbReference type="Proteomes" id="UP000828390"/>
    </source>
</evidence>
<organism evidence="1 2">
    <name type="scientific">Dreissena polymorpha</name>
    <name type="common">Zebra mussel</name>
    <name type="synonym">Mytilus polymorpha</name>
    <dbReference type="NCBI Taxonomy" id="45954"/>
    <lineage>
        <taxon>Eukaryota</taxon>
        <taxon>Metazoa</taxon>
        <taxon>Spiralia</taxon>
        <taxon>Lophotrochozoa</taxon>
        <taxon>Mollusca</taxon>
        <taxon>Bivalvia</taxon>
        <taxon>Autobranchia</taxon>
        <taxon>Heteroconchia</taxon>
        <taxon>Euheterodonta</taxon>
        <taxon>Imparidentia</taxon>
        <taxon>Neoheterodontei</taxon>
        <taxon>Myida</taxon>
        <taxon>Dreissenoidea</taxon>
        <taxon>Dreissenidae</taxon>
        <taxon>Dreissena</taxon>
    </lineage>
</organism>
<dbReference type="Proteomes" id="UP000828390">
    <property type="component" value="Unassembled WGS sequence"/>
</dbReference>
<name>A0A9D3Z3J2_DREPO</name>
<dbReference type="SUPFAM" id="SSF50630">
    <property type="entry name" value="Acid proteases"/>
    <property type="match status" value="1"/>
</dbReference>
<dbReference type="PROSITE" id="PS00141">
    <property type="entry name" value="ASP_PROTEASE"/>
    <property type="match status" value="1"/>
</dbReference>
<reference evidence="1" key="2">
    <citation type="submission" date="2020-11" db="EMBL/GenBank/DDBJ databases">
        <authorList>
            <person name="McCartney M.A."/>
            <person name="Auch B."/>
            <person name="Kono T."/>
            <person name="Mallez S."/>
            <person name="Becker A."/>
            <person name="Gohl D.M."/>
            <person name="Silverstein K.A.T."/>
            <person name="Koren S."/>
            <person name="Bechman K.B."/>
            <person name="Herman A."/>
            <person name="Abrahante J.E."/>
            <person name="Garbe J."/>
        </authorList>
    </citation>
    <scope>NUCLEOTIDE SEQUENCE</scope>
    <source>
        <strain evidence="1">Duluth1</strain>
        <tissue evidence="1">Whole animal</tissue>
    </source>
</reference>
<evidence type="ECO:0000313" key="1">
    <source>
        <dbReference type="EMBL" id="KAH3711217.1"/>
    </source>
</evidence>
<evidence type="ECO:0008006" key="3">
    <source>
        <dbReference type="Google" id="ProtNLM"/>
    </source>
</evidence>
<dbReference type="Pfam" id="PF13650">
    <property type="entry name" value="Asp_protease_2"/>
    <property type="match status" value="1"/>
</dbReference>
<sequence length="65" mass="6900">MDNGVYIEGLIDGTAVTLLLDSGATTTLISKDTNVAIGKKTDGLREHYRTVCAVESTPLNVQGYV</sequence>
<protein>
    <recommendedName>
        <fullName evidence="3">Peptidase A2 domain-containing protein</fullName>
    </recommendedName>
</protein>
<gene>
    <name evidence="1" type="ORF">DPMN_070719</name>
</gene>
<accession>A0A9D3Z3J2</accession>
<dbReference type="GO" id="GO:0004190">
    <property type="term" value="F:aspartic-type endopeptidase activity"/>
    <property type="evidence" value="ECO:0007669"/>
    <property type="project" value="InterPro"/>
</dbReference>
<dbReference type="InterPro" id="IPR021109">
    <property type="entry name" value="Peptidase_aspartic_dom_sf"/>
</dbReference>
<keyword evidence="2" id="KW-1185">Reference proteome</keyword>
<dbReference type="Gene3D" id="2.40.70.10">
    <property type="entry name" value="Acid Proteases"/>
    <property type="match status" value="1"/>
</dbReference>
<comment type="caution">
    <text evidence="1">The sequence shown here is derived from an EMBL/GenBank/DDBJ whole genome shotgun (WGS) entry which is preliminary data.</text>
</comment>
<dbReference type="InterPro" id="IPR001969">
    <property type="entry name" value="Aspartic_peptidase_AS"/>
</dbReference>
<dbReference type="GO" id="GO:0006508">
    <property type="term" value="P:proteolysis"/>
    <property type="evidence" value="ECO:0007669"/>
    <property type="project" value="InterPro"/>
</dbReference>
<reference evidence="1" key="1">
    <citation type="journal article" date="2019" name="bioRxiv">
        <title>The Genome of the Zebra Mussel, Dreissena polymorpha: A Resource for Invasive Species Research.</title>
        <authorList>
            <person name="McCartney M.A."/>
            <person name="Auch B."/>
            <person name="Kono T."/>
            <person name="Mallez S."/>
            <person name="Zhang Y."/>
            <person name="Obille A."/>
            <person name="Becker A."/>
            <person name="Abrahante J.E."/>
            <person name="Garbe J."/>
            <person name="Badalamenti J.P."/>
            <person name="Herman A."/>
            <person name="Mangelson H."/>
            <person name="Liachko I."/>
            <person name="Sullivan S."/>
            <person name="Sone E.D."/>
            <person name="Koren S."/>
            <person name="Silverstein K.A.T."/>
            <person name="Beckman K.B."/>
            <person name="Gohl D.M."/>
        </authorList>
    </citation>
    <scope>NUCLEOTIDE SEQUENCE</scope>
    <source>
        <strain evidence="1">Duluth1</strain>
        <tissue evidence="1">Whole animal</tissue>
    </source>
</reference>
<proteinExistence type="predicted"/>
<dbReference type="EMBL" id="JAIWYP010000014">
    <property type="protein sequence ID" value="KAH3711217.1"/>
    <property type="molecule type" value="Genomic_DNA"/>
</dbReference>
<dbReference type="AlphaFoldDB" id="A0A9D3Z3J2"/>